<reference evidence="7 8" key="1">
    <citation type="submission" date="2018-07" db="EMBL/GenBank/DDBJ databases">
        <title>Identification of spontaneous genetic mutation associated with occurrence of a yellow conidial color mutant of Aspergillus flavus.</title>
        <authorList>
            <person name="Chang P.-K."/>
            <person name="Mack B.M."/>
            <person name="Scharfenstein L."/>
            <person name="Gilbert M.K."/>
        </authorList>
    </citation>
    <scope>NUCLEOTIDE SEQUENCE [LARGE SCALE GENOMIC DNA]</scope>
    <source>
        <strain evidence="7 8">CA14</strain>
    </source>
</reference>
<dbReference type="GO" id="GO:0003743">
    <property type="term" value="F:translation initiation factor activity"/>
    <property type="evidence" value="ECO:0007669"/>
    <property type="project" value="UniProtKB-KW"/>
</dbReference>
<evidence type="ECO:0000256" key="2">
    <source>
        <dbReference type="ARBA" id="ARBA00022490"/>
    </source>
</evidence>
<keyword evidence="3" id="KW-0396">Initiation factor</keyword>
<dbReference type="InterPro" id="IPR011400">
    <property type="entry name" value="EIF3B"/>
</dbReference>
<dbReference type="EMBL" id="ML734572">
    <property type="protein sequence ID" value="KAB8249324.1"/>
    <property type="molecule type" value="Genomic_DNA"/>
</dbReference>
<evidence type="ECO:0000256" key="1">
    <source>
        <dbReference type="ARBA" id="ARBA00004496"/>
    </source>
</evidence>
<evidence type="ECO:0000313" key="6">
    <source>
        <dbReference type="EMBL" id="KAB8249324.1"/>
    </source>
</evidence>
<dbReference type="PANTHER" id="PTHR14068:SF0">
    <property type="entry name" value="EUKARYOTIC TRANSLATION INITIATION FACTOR 3 SUBUNIT B"/>
    <property type="match status" value="1"/>
</dbReference>
<accession>A0A364MHJ9</accession>
<evidence type="ECO:0000256" key="4">
    <source>
        <dbReference type="ARBA" id="ARBA00022884"/>
    </source>
</evidence>
<reference evidence="6" key="2">
    <citation type="submission" date="2019-04" db="EMBL/GenBank/DDBJ databases">
        <title>Friends and foes A comparative genomics study of 23 Aspergillus species from section Flavi.</title>
        <authorList>
            <consortium name="DOE Joint Genome Institute"/>
            <person name="Kjaerbolling I."/>
            <person name="Vesth T."/>
            <person name="Frisvad J.C."/>
            <person name="Nybo J.L."/>
            <person name="Theobald S."/>
            <person name="Kildgaard S."/>
            <person name="Isbrandt T."/>
            <person name="Kuo A."/>
            <person name="Sato A."/>
            <person name="Lyhne E.K."/>
            <person name="Kogle M.E."/>
            <person name="Wiebenga A."/>
            <person name="Kun R.S."/>
            <person name="Lubbers R.J."/>
            <person name="Makela M.R."/>
            <person name="Barry K."/>
            <person name="Chovatia M."/>
            <person name="Clum A."/>
            <person name="Daum C."/>
            <person name="Haridas S."/>
            <person name="He G."/>
            <person name="LaButti K."/>
            <person name="Lipzen A."/>
            <person name="Mondo S."/>
            <person name="Riley R."/>
            <person name="Salamov A."/>
            <person name="Simmons B.A."/>
            <person name="Magnuson J.K."/>
            <person name="Henrissat B."/>
            <person name="Mortensen U.H."/>
            <person name="Larsen T.O."/>
            <person name="Devries R.P."/>
            <person name="Grigoriev I.V."/>
            <person name="Machida M."/>
            <person name="Baker S.E."/>
            <person name="Andersen M.R."/>
        </authorList>
    </citation>
    <scope>NUCLEOTIDE SEQUENCE [LARGE SCALE GENOMIC DNA]</scope>
    <source>
        <strain evidence="6">CBS 121.62</strain>
    </source>
</reference>
<dbReference type="GO" id="GO:0003723">
    <property type="term" value="F:RNA binding"/>
    <property type="evidence" value="ECO:0007669"/>
    <property type="project" value="UniProtKB-KW"/>
</dbReference>
<evidence type="ECO:0000256" key="3">
    <source>
        <dbReference type="ARBA" id="ARBA00022540"/>
    </source>
</evidence>
<dbReference type="Proteomes" id="UP000325434">
    <property type="component" value="Unassembled WGS sequence"/>
</dbReference>
<dbReference type="GO" id="GO:0005852">
    <property type="term" value="C:eukaryotic translation initiation factor 3 complex"/>
    <property type="evidence" value="ECO:0007669"/>
    <property type="project" value="InterPro"/>
</dbReference>
<evidence type="ECO:0000313" key="7">
    <source>
        <dbReference type="EMBL" id="RMZ44878.1"/>
    </source>
</evidence>
<organism evidence="6">
    <name type="scientific">Aspergillus flavus</name>
    <dbReference type="NCBI Taxonomy" id="5059"/>
    <lineage>
        <taxon>Eukaryota</taxon>
        <taxon>Fungi</taxon>
        <taxon>Dikarya</taxon>
        <taxon>Ascomycota</taxon>
        <taxon>Pezizomycotina</taxon>
        <taxon>Eurotiomycetes</taxon>
        <taxon>Eurotiomycetidae</taxon>
        <taxon>Eurotiales</taxon>
        <taxon>Aspergillaceae</taxon>
        <taxon>Aspergillus</taxon>
        <taxon>Aspergillus subgen. Circumdati</taxon>
    </lineage>
</organism>
<dbReference type="CDD" id="cd12278">
    <property type="entry name" value="RRM_eIF3B"/>
    <property type="match status" value="1"/>
</dbReference>
<dbReference type="Proteomes" id="UP000275480">
    <property type="component" value="Unassembled WGS sequence"/>
</dbReference>
<keyword evidence="2" id="KW-0963">Cytoplasm</keyword>
<proteinExistence type="predicted"/>
<dbReference type="InterPro" id="IPR034363">
    <property type="entry name" value="eIF3B_RRM"/>
</dbReference>
<dbReference type="VEuPathDB" id="FungiDB:F9C07_7976"/>
<keyword evidence="4" id="KW-0694">RNA-binding</keyword>
<dbReference type="AlphaFoldDB" id="A0A364MHJ9"/>
<evidence type="ECO:0000256" key="5">
    <source>
        <dbReference type="ARBA" id="ARBA00022917"/>
    </source>
</evidence>
<dbReference type="VEuPathDB" id="FungiDB:AFLA_008481"/>
<name>A0A364MHJ9_ASPFL</name>
<dbReference type="EMBL" id="QQZZ01000064">
    <property type="protein sequence ID" value="RMZ44878.1"/>
    <property type="molecule type" value="Genomic_DNA"/>
</dbReference>
<dbReference type="OMA" id="MADYKGQ"/>
<dbReference type="Gene3D" id="3.30.70.330">
    <property type="match status" value="1"/>
</dbReference>
<dbReference type="InterPro" id="IPR012677">
    <property type="entry name" value="Nucleotide-bd_a/b_plait_sf"/>
</dbReference>
<dbReference type="GO" id="GO:0031369">
    <property type="term" value="F:translation initiation factor binding"/>
    <property type="evidence" value="ECO:0007669"/>
    <property type="project" value="InterPro"/>
</dbReference>
<dbReference type="OrthoDB" id="4453373at2759"/>
<evidence type="ECO:0008006" key="9">
    <source>
        <dbReference type="Google" id="ProtNLM"/>
    </source>
</evidence>
<sequence>MSTIPSTQTLMADYKGQPLPELGTLIVLDGLPVVDKAHRPTLIRFLLRKLDSPGPTDTRKVYMPVDSQQRTIGSAIIRYLDASQAEDTITRLNGSHLDSNHQMTLEKIEVSERYRHMQNMVTGIEQQLGLVFPIDMETELFQEG</sequence>
<dbReference type="PANTHER" id="PTHR14068">
    <property type="entry name" value="EUKARYOTIC TRANSLATION INITIATION FACTOR 3 EIF3 -RELATED"/>
    <property type="match status" value="1"/>
</dbReference>
<gene>
    <name evidence="6" type="ORF">BDV35DRAFT_390136</name>
    <name evidence="7" type="ORF">CA14_010962</name>
</gene>
<keyword evidence="5" id="KW-0648">Protein biosynthesis</keyword>
<comment type="subcellular location">
    <subcellularLocation>
        <location evidence="1">Cytoplasm</location>
    </subcellularLocation>
</comment>
<evidence type="ECO:0000313" key="8">
    <source>
        <dbReference type="Proteomes" id="UP000275480"/>
    </source>
</evidence>
<protein>
    <recommendedName>
        <fullName evidence="9">RRM domain-containing protein</fullName>
    </recommendedName>
</protein>